<dbReference type="InterPro" id="IPR025867">
    <property type="entry name" value="MnmE_helical"/>
</dbReference>
<feature type="binding site" evidence="10">
    <location>
        <position position="252"/>
    </location>
    <ligand>
        <name>K(+)</name>
        <dbReference type="ChEBI" id="CHEBI:29103"/>
    </ligand>
</feature>
<comment type="caution">
    <text evidence="13">The sequence shown here is derived from an EMBL/GenBank/DDBJ whole genome shotgun (WGS) entry which is preliminary data.</text>
</comment>
<dbReference type="InterPro" id="IPR018948">
    <property type="entry name" value="GTP-bd_TrmE_N"/>
</dbReference>
<evidence type="ECO:0000256" key="7">
    <source>
        <dbReference type="ARBA" id="ARBA00022842"/>
    </source>
</evidence>
<feature type="binding site" evidence="10">
    <location>
        <position position="122"/>
    </location>
    <ligand>
        <name>(6S)-5-formyl-5,6,7,8-tetrahydrofolate</name>
        <dbReference type="ChEBI" id="CHEBI:57457"/>
    </ligand>
</feature>
<organism evidence="13 14">
    <name type="scientific">Azonexus hydrophilus</name>
    <dbReference type="NCBI Taxonomy" id="418702"/>
    <lineage>
        <taxon>Bacteria</taxon>
        <taxon>Pseudomonadati</taxon>
        <taxon>Pseudomonadota</taxon>
        <taxon>Betaproteobacteria</taxon>
        <taxon>Rhodocyclales</taxon>
        <taxon>Azonexaceae</taxon>
        <taxon>Azonexus</taxon>
    </lineage>
</organism>
<name>A0A1R1IBP4_9RHOO</name>
<comment type="similarity">
    <text evidence="1 10 11">Belongs to the TRAFAC class TrmE-Era-EngA-EngB-Septin-like GTPase superfamily. TrmE GTPase family.</text>
</comment>
<dbReference type="HAMAP" id="MF_00379">
    <property type="entry name" value="GTPase_MnmE"/>
    <property type="match status" value="1"/>
</dbReference>
<dbReference type="Gene3D" id="3.40.50.300">
    <property type="entry name" value="P-loop containing nucleotide triphosphate hydrolases"/>
    <property type="match status" value="1"/>
</dbReference>
<keyword evidence="8 10" id="KW-0630">Potassium</keyword>
<dbReference type="PRINTS" id="PR00449">
    <property type="entry name" value="RASTRNSFRMNG"/>
</dbReference>
<keyword evidence="3 10" id="KW-0819">tRNA processing</keyword>
<feature type="binding site" evidence="10">
    <location>
        <position position="249"/>
    </location>
    <ligand>
        <name>K(+)</name>
        <dbReference type="ChEBI" id="CHEBI:29103"/>
    </ligand>
</feature>
<dbReference type="EC" id="3.6.-.-" evidence="10"/>
<protein>
    <recommendedName>
        <fullName evidence="10">tRNA modification GTPase MnmE</fullName>
        <ecNumber evidence="10">3.6.-.-</ecNumber>
    </recommendedName>
</protein>
<comment type="cofactor">
    <cofactor evidence="10">
        <name>K(+)</name>
        <dbReference type="ChEBI" id="CHEBI:29103"/>
    </cofactor>
    <text evidence="10">Binds 1 potassium ion per subunit.</text>
</comment>
<feature type="binding site" evidence="10">
    <location>
        <position position="253"/>
    </location>
    <ligand>
        <name>Mg(2+)</name>
        <dbReference type="ChEBI" id="CHEBI:18420"/>
    </ligand>
</feature>
<dbReference type="PANTHER" id="PTHR42714:SF2">
    <property type="entry name" value="TRNA MODIFICATION GTPASE GTPBP3, MITOCHONDRIAL"/>
    <property type="match status" value="1"/>
</dbReference>
<dbReference type="GO" id="GO:0046872">
    <property type="term" value="F:metal ion binding"/>
    <property type="evidence" value="ECO:0007669"/>
    <property type="project" value="UniProtKB-KW"/>
</dbReference>
<dbReference type="NCBIfam" id="TIGR00231">
    <property type="entry name" value="small_GTP"/>
    <property type="match status" value="1"/>
</dbReference>
<evidence type="ECO:0000256" key="10">
    <source>
        <dbReference type="HAMAP-Rule" id="MF_00379"/>
    </source>
</evidence>
<keyword evidence="4 10" id="KW-0479">Metal-binding</keyword>
<evidence type="ECO:0000256" key="5">
    <source>
        <dbReference type="ARBA" id="ARBA00022741"/>
    </source>
</evidence>
<evidence type="ECO:0000313" key="13">
    <source>
        <dbReference type="EMBL" id="OMG56117.1"/>
    </source>
</evidence>
<evidence type="ECO:0000256" key="2">
    <source>
        <dbReference type="ARBA" id="ARBA00022490"/>
    </source>
</evidence>
<sequence length="452" mass="48560">MAVVATSDTIAAIATAPGRGGVGVIRVSGSNLLPFAFALTGKNPQPRYATLADFKAADGTAVDSGLLLFFPGPNSFTGEDVLELQGHGGPVVMQMLLARCLDLGARLAEPGEFSRRAFLNGKMDLAQAEAVADLIDAATTSAARSAVRSLQGEFSRAIGELNEELINLRMLVEATLDFPEEDIDFLQAANAFGRLERLQLKLAEIFDRAGQGKLLQSGLHVVLAGQPNVGKSSLLNRLTGDDLAIVTPIAGTTRDALRSTIQIEGIPLHIIDTAGLRDTEDVVEKIGIARSWQEIERADVVVLLVDANVGVSAVDREILAKMPERLQRITVYNKIDLAGREPERHDESDGVAISLSAKANRGIELLRQELLRIAGWHQAEDVFIARERHLRALAAAQEHVAAARSVVEGIMPALELFAEELRLAQQSLGQITGEFTADDLLGVIFSRFCIGK</sequence>
<dbReference type="SUPFAM" id="SSF52540">
    <property type="entry name" value="P-loop containing nucleoside triphosphate hydrolases"/>
    <property type="match status" value="1"/>
</dbReference>
<dbReference type="InterPro" id="IPR027266">
    <property type="entry name" value="TrmE/GcvT-like"/>
</dbReference>
<feature type="binding site" evidence="10">
    <location>
        <begin position="272"/>
        <end position="275"/>
    </location>
    <ligand>
        <name>GTP</name>
        <dbReference type="ChEBI" id="CHEBI:37565"/>
    </ligand>
</feature>
<feature type="binding site" evidence="10">
    <location>
        <position position="452"/>
    </location>
    <ligand>
        <name>(6S)-5-formyl-5,6,7,8-tetrahydrofolate</name>
        <dbReference type="ChEBI" id="CHEBI:57457"/>
    </ligand>
</feature>
<feature type="binding site" evidence="10">
    <location>
        <position position="228"/>
    </location>
    <ligand>
        <name>K(+)</name>
        <dbReference type="ChEBI" id="CHEBI:29103"/>
    </ligand>
</feature>
<dbReference type="InterPro" id="IPR005225">
    <property type="entry name" value="Small_GTP-bd"/>
</dbReference>
<dbReference type="CDD" id="cd14858">
    <property type="entry name" value="TrmE_N"/>
    <property type="match status" value="1"/>
</dbReference>
<dbReference type="Gene3D" id="1.20.120.430">
    <property type="entry name" value="tRNA modification GTPase MnmE domain 2"/>
    <property type="match status" value="1"/>
</dbReference>
<dbReference type="GO" id="GO:0005829">
    <property type="term" value="C:cytosol"/>
    <property type="evidence" value="ECO:0007669"/>
    <property type="project" value="TreeGrafter"/>
</dbReference>
<dbReference type="Pfam" id="PF12631">
    <property type="entry name" value="MnmE_helical"/>
    <property type="match status" value="1"/>
</dbReference>
<dbReference type="NCBIfam" id="TIGR00450">
    <property type="entry name" value="mnmE_trmE_thdF"/>
    <property type="match status" value="1"/>
</dbReference>
<feature type="binding site" evidence="10">
    <location>
        <position position="247"/>
    </location>
    <ligand>
        <name>K(+)</name>
        <dbReference type="ChEBI" id="CHEBI:29103"/>
    </ligand>
</feature>
<feature type="binding site" evidence="10">
    <location>
        <begin position="228"/>
        <end position="233"/>
    </location>
    <ligand>
        <name>GTP</name>
        <dbReference type="ChEBI" id="CHEBI:37565"/>
    </ligand>
</feature>
<feature type="binding site" evidence="10">
    <location>
        <position position="232"/>
    </location>
    <ligand>
        <name>Mg(2+)</name>
        <dbReference type="ChEBI" id="CHEBI:18420"/>
    </ligand>
</feature>
<evidence type="ECO:0000256" key="1">
    <source>
        <dbReference type="ARBA" id="ARBA00011043"/>
    </source>
</evidence>
<dbReference type="PROSITE" id="PS51709">
    <property type="entry name" value="G_TRME"/>
    <property type="match status" value="1"/>
</dbReference>
<keyword evidence="6 10" id="KW-0378">Hydrolase</keyword>
<dbReference type="SUPFAM" id="SSF116878">
    <property type="entry name" value="TrmE connector domain"/>
    <property type="match status" value="1"/>
</dbReference>
<gene>
    <name evidence="10" type="primary">mnmE</name>
    <name evidence="10" type="synonym">trmE</name>
    <name evidence="13" type="ORF">BJN45_00295</name>
</gene>
<dbReference type="Proteomes" id="UP000187526">
    <property type="component" value="Unassembled WGS sequence"/>
</dbReference>
<comment type="function">
    <text evidence="10">Exhibits a very high intrinsic GTPase hydrolysis rate. Involved in the addition of a carboxymethylaminomethyl (cmnm) group at the wobble position (U34) of certain tRNAs, forming tRNA-cmnm(5)s(2)U34.</text>
</comment>
<keyword evidence="9 10" id="KW-0342">GTP-binding</keyword>
<dbReference type="Pfam" id="PF10396">
    <property type="entry name" value="TrmE_N"/>
    <property type="match status" value="1"/>
</dbReference>
<dbReference type="InterPro" id="IPR027368">
    <property type="entry name" value="MnmE_dom2"/>
</dbReference>
<evidence type="ECO:0000313" key="14">
    <source>
        <dbReference type="Proteomes" id="UP000187526"/>
    </source>
</evidence>
<feature type="binding site" evidence="10">
    <location>
        <position position="83"/>
    </location>
    <ligand>
        <name>(6S)-5-formyl-5,6,7,8-tetrahydrofolate</name>
        <dbReference type="ChEBI" id="CHEBI:57457"/>
    </ligand>
</feature>
<dbReference type="InterPro" id="IPR004520">
    <property type="entry name" value="GTPase_MnmE"/>
</dbReference>
<dbReference type="EMBL" id="MTHD01000001">
    <property type="protein sequence ID" value="OMG56117.1"/>
    <property type="molecule type" value="Genomic_DNA"/>
</dbReference>
<feature type="binding site" evidence="10">
    <location>
        <position position="26"/>
    </location>
    <ligand>
        <name>(6S)-5-formyl-5,6,7,8-tetrahydrofolate</name>
        <dbReference type="ChEBI" id="CHEBI:57457"/>
    </ligand>
</feature>
<evidence type="ECO:0000256" key="9">
    <source>
        <dbReference type="ARBA" id="ARBA00023134"/>
    </source>
</evidence>
<keyword evidence="14" id="KW-1185">Reference proteome</keyword>
<keyword evidence="2 10" id="KW-0963">Cytoplasm</keyword>
<dbReference type="OrthoDB" id="9805918at2"/>
<dbReference type="CDD" id="cd04164">
    <property type="entry name" value="trmE"/>
    <property type="match status" value="1"/>
</dbReference>
<dbReference type="STRING" id="418702.BJN45_00295"/>
<keyword evidence="7 10" id="KW-0460">Magnesium</keyword>
<dbReference type="RefSeq" id="WP_076090956.1">
    <property type="nucleotide sequence ID" value="NZ_MTHD01000001.1"/>
</dbReference>
<feature type="binding site" evidence="10">
    <location>
        <begin position="247"/>
        <end position="253"/>
    </location>
    <ligand>
        <name>GTP</name>
        <dbReference type="ChEBI" id="CHEBI:37565"/>
    </ligand>
</feature>
<dbReference type="AlphaFoldDB" id="A0A1R1IBP4"/>
<feature type="domain" description="TrmE-type G" evidence="12">
    <location>
        <begin position="218"/>
        <end position="375"/>
    </location>
</feature>
<evidence type="ECO:0000256" key="11">
    <source>
        <dbReference type="RuleBase" id="RU003313"/>
    </source>
</evidence>
<accession>A0A1R1IBP4</accession>
<dbReference type="InterPro" id="IPR006073">
    <property type="entry name" value="GTP-bd"/>
</dbReference>
<dbReference type="InterPro" id="IPR027417">
    <property type="entry name" value="P-loop_NTPase"/>
</dbReference>
<dbReference type="GO" id="GO:0002098">
    <property type="term" value="P:tRNA wobble uridine modification"/>
    <property type="evidence" value="ECO:0007669"/>
    <property type="project" value="TreeGrafter"/>
</dbReference>
<dbReference type="PANTHER" id="PTHR42714">
    <property type="entry name" value="TRNA MODIFICATION GTPASE GTPBP3"/>
    <property type="match status" value="1"/>
</dbReference>
<dbReference type="Gene3D" id="3.30.1360.120">
    <property type="entry name" value="Probable tRNA modification gtpase trme, domain 1"/>
    <property type="match status" value="1"/>
</dbReference>
<evidence type="ECO:0000259" key="12">
    <source>
        <dbReference type="PROSITE" id="PS51709"/>
    </source>
</evidence>
<dbReference type="Pfam" id="PF01926">
    <property type="entry name" value="MMR_HSR1"/>
    <property type="match status" value="1"/>
</dbReference>
<dbReference type="GO" id="GO:0003924">
    <property type="term" value="F:GTPase activity"/>
    <property type="evidence" value="ECO:0007669"/>
    <property type="project" value="UniProtKB-UniRule"/>
</dbReference>
<evidence type="ECO:0000256" key="4">
    <source>
        <dbReference type="ARBA" id="ARBA00022723"/>
    </source>
</evidence>
<dbReference type="FunFam" id="3.30.1360.120:FF:000001">
    <property type="entry name" value="tRNA modification GTPase MnmE"/>
    <property type="match status" value="1"/>
</dbReference>
<evidence type="ECO:0000256" key="8">
    <source>
        <dbReference type="ARBA" id="ARBA00022958"/>
    </source>
</evidence>
<comment type="caution">
    <text evidence="10">Lacks conserved residue(s) required for the propagation of feature annotation.</text>
</comment>
<reference evidence="13 14" key="1">
    <citation type="submission" date="2016-10" db="EMBL/GenBank/DDBJ databases">
        <title>Alkaliphiles isolated from bioreactors.</title>
        <authorList>
            <person name="Salah Z."/>
            <person name="Rout S.P."/>
            <person name="Humphreys P.N."/>
        </authorList>
    </citation>
    <scope>NUCLEOTIDE SEQUENCE [LARGE SCALE GENOMIC DNA]</scope>
    <source>
        <strain evidence="13 14">ZS02</strain>
    </source>
</reference>
<evidence type="ECO:0000256" key="6">
    <source>
        <dbReference type="ARBA" id="ARBA00022801"/>
    </source>
</evidence>
<dbReference type="NCBIfam" id="NF003661">
    <property type="entry name" value="PRK05291.1-3"/>
    <property type="match status" value="1"/>
</dbReference>
<dbReference type="InterPro" id="IPR031168">
    <property type="entry name" value="G_TrmE"/>
</dbReference>
<comment type="subcellular location">
    <subcellularLocation>
        <location evidence="10">Cytoplasm</location>
    </subcellularLocation>
</comment>
<dbReference type="GO" id="GO:0030488">
    <property type="term" value="P:tRNA methylation"/>
    <property type="evidence" value="ECO:0007669"/>
    <property type="project" value="TreeGrafter"/>
</dbReference>
<proteinExistence type="inferred from homology"/>
<evidence type="ECO:0000256" key="3">
    <source>
        <dbReference type="ARBA" id="ARBA00022694"/>
    </source>
</evidence>
<comment type="subunit">
    <text evidence="10">Homodimer. Heterotetramer of two MnmE and two MnmG subunits.</text>
</comment>
<keyword evidence="5 10" id="KW-0547">Nucleotide-binding</keyword>
<dbReference type="GO" id="GO:0005525">
    <property type="term" value="F:GTP binding"/>
    <property type="evidence" value="ECO:0007669"/>
    <property type="project" value="UniProtKB-UniRule"/>
</dbReference>